<dbReference type="EMBL" id="JAACFV010000058">
    <property type="protein sequence ID" value="KAF7508103.1"/>
    <property type="molecule type" value="Genomic_DNA"/>
</dbReference>
<feature type="compositionally biased region" description="Basic and acidic residues" evidence="1">
    <location>
        <begin position="412"/>
        <end position="421"/>
    </location>
</feature>
<comment type="caution">
    <text evidence="2">The sequence shown here is derived from an EMBL/GenBank/DDBJ whole genome shotgun (WGS) entry which is preliminary data.</text>
</comment>
<feature type="compositionally biased region" description="Basic and acidic residues" evidence="1">
    <location>
        <begin position="231"/>
        <end position="248"/>
    </location>
</feature>
<organism evidence="2 3">
    <name type="scientific">Endocarpon pusillum</name>
    <dbReference type="NCBI Taxonomy" id="364733"/>
    <lineage>
        <taxon>Eukaryota</taxon>
        <taxon>Fungi</taxon>
        <taxon>Dikarya</taxon>
        <taxon>Ascomycota</taxon>
        <taxon>Pezizomycotina</taxon>
        <taxon>Eurotiomycetes</taxon>
        <taxon>Chaetothyriomycetidae</taxon>
        <taxon>Verrucariales</taxon>
        <taxon>Verrucariaceae</taxon>
        <taxon>Endocarpon</taxon>
    </lineage>
</organism>
<sequence length="449" mass="49000">MVTFPNLHHCPPALCDKEFPAPYLPFSALSVLSSSGQLTIVKLAWRSGKHISQEQNRYSPLVLGRMHRQLSYFSGAKSFLPSPAPDELSDSEADLIPLLEEKRREIDMEIEAFRSRKEEEFKSFEHELRSRKKRNNHTVFPHPATSISGLSNLSKKELATNGLASKERKKKAEDAGVCALMPTGPSRPSVSVDRVTINGLTTPPVSGTPPLGKNYFPSPTLLSGTPPRNPSKRETGKSPTPPDKENEFHGLFTPGYLQLLDTRPSSLPQTATPPPISETKRAVTAPTLPSTSLPSALRAASGAARKRKHVTFRLSHSVVVEPSSSYEETPSPSEDQYDRNLDDAGAGSGIEIMPDPSPIEIPQSYLSEDVTSPDKPDNEAGFFSFDEELDEKGDELSDDANDLENDEIELDESGKQPESPKFESPTFSSGSLPINIVNPSSSLRAALSS</sequence>
<name>A0A8H7AFQ6_9EURO</name>
<reference evidence="2" key="1">
    <citation type="submission" date="2020-02" db="EMBL/GenBank/DDBJ databases">
        <authorList>
            <person name="Palmer J.M."/>
        </authorList>
    </citation>
    <scope>NUCLEOTIDE SEQUENCE</scope>
    <source>
        <strain evidence="2">EPUS1.4</strain>
        <tissue evidence="2">Thallus</tissue>
    </source>
</reference>
<dbReference type="Proteomes" id="UP000606974">
    <property type="component" value="Unassembled WGS sequence"/>
</dbReference>
<evidence type="ECO:0000313" key="3">
    <source>
        <dbReference type="Proteomes" id="UP000606974"/>
    </source>
</evidence>
<evidence type="ECO:0000313" key="2">
    <source>
        <dbReference type="EMBL" id="KAF7508103.1"/>
    </source>
</evidence>
<feature type="region of interest" description="Disordered" evidence="1">
    <location>
        <begin position="161"/>
        <end position="449"/>
    </location>
</feature>
<proteinExistence type="predicted"/>
<feature type="compositionally biased region" description="Polar residues" evidence="1">
    <location>
        <begin position="425"/>
        <end position="449"/>
    </location>
</feature>
<dbReference type="AlphaFoldDB" id="A0A8H7AFQ6"/>
<keyword evidence="3" id="KW-1185">Reference proteome</keyword>
<accession>A0A8H7AFQ6</accession>
<feature type="compositionally biased region" description="Acidic residues" evidence="1">
    <location>
        <begin position="385"/>
        <end position="411"/>
    </location>
</feature>
<protein>
    <submittedName>
        <fullName evidence="2">Uncharacterized protein</fullName>
    </submittedName>
</protein>
<evidence type="ECO:0000256" key="1">
    <source>
        <dbReference type="SAM" id="MobiDB-lite"/>
    </source>
</evidence>
<feature type="compositionally biased region" description="Low complexity" evidence="1">
    <location>
        <begin position="315"/>
        <end position="334"/>
    </location>
</feature>
<dbReference type="OrthoDB" id="5418627at2759"/>
<gene>
    <name evidence="2" type="ORF">GJ744_009544</name>
</gene>
<feature type="region of interest" description="Disordered" evidence="1">
    <location>
        <begin position="128"/>
        <end position="148"/>
    </location>
</feature>